<organism evidence="5">
    <name type="scientific">freshwater metagenome</name>
    <dbReference type="NCBI Taxonomy" id="449393"/>
    <lineage>
        <taxon>unclassified sequences</taxon>
        <taxon>metagenomes</taxon>
        <taxon>ecological metagenomes</taxon>
    </lineage>
</organism>
<keyword evidence="3" id="KW-0592">Phosphate transport</keyword>
<keyword evidence="2" id="KW-0813">Transport</keyword>
<dbReference type="InterPro" id="IPR024370">
    <property type="entry name" value="PBP_domain"/>
</dbReference>
<dbReference type="Pfam" id="PF12849">
    <property type="entry name" value="PBP_like_2"/>
    <property type="match status" value="1"/>
</dbReference>
<dbReference type="EMBL" id="CAEZTU010000002">
    <property type="protein sequence ID" value="CAB4569366.1"/>
    <property type="molecule type" value="Genomic_DNA"/>
</dbReference>
<evidence type="ECO:0000259" key="4">
    <source>
        <dbReference type="Pfam" id="PF12849"/>
    </source>
</evidence>
<name>A0A6J6E0T2_9ZZZZ</name>
<accession>A0A6J6E0T2</accession>
<dbReference type="GO" id="GO:0043190">
    <property type="term" value="C:ATP-binding cassette (ABC) transporter complex"/>
    <property type="evidence" value="ECO:0007669"/>
    <property type="project" value="InterPro"/>
</dbReference>
<feature type="domain" description="PBP" evidence="4">
    <location>
        <begin position="25"/>
        <end position="310"/>
    </location>
</feature>
<dbReference type="PIRSF" id="PIRSF002756">
    <property type="entry name" value="PstS"/>
    <property type="match status" value="1"/>
</dbReference>
<evidence type="ECO:0000256" key="3">
    <source>
        <dbReference type="ARBA" id="ARBA00022592"/>
    </source>
</evidence>
<dbReference type="SUPFAM" id="SSF53850">
    <property type="entry name" value="Periplasmic binding protein-like II"/>
    <property type="match status" value="1"/>
</dbReference>
<dbReference type="AlphaFoldDB" id="A0A6J6E0T2"/>
<sequence length="343" mass="35764">MSRIKRGLIAIAIATGMTVVGAVSASAESIVGGGSSFMGTFQATCAAKYSTHTVAYISNASGTGRNQFAVGNYDFGGTEAPYSRTEFSGRPGGFNFAPITAGPIVVGYNLKGVNSLRLDNPTLGGIFSGTITKWNDPAIQKLNKNAKLPNASIVVVYRSSNSGTTDNFSGYLVANVVAPWKRNGVFTSANGKGAPAGSLGFVSNQQVTTAVKGTPNSIGYFDFADARAQGLKNFAAIKNPAGEYVVPSTATATKFLAKNANVQPSGLVGLEWNKKIKGAYNIVAIAYLIGPNGQTDAKSKATEDYAKYLLDTCGPKESSKMGYLPLTGKILALAKTQVEKFSN</sequence>
<dbReference type="InterPro" id="IPR005673">
    <property type="entry name" value="ABC_phos-bd_PstS"/>
</dbReference>
<reference evidence="5" key="1">
    <citation type="submission" date="2020-05" db="EMBL/GenBank/DDBJ databases">
        <authorList>
            <person name="Chiriac C."/>
            <person name="Salcher M."/>
            <person name="Ghai R."/>
            <person name="Kavagutti S V."/>
        </authorList>
    </citation>
    <scope>NUCLEOTIDE SEQUENCE</scope>
</reference>
<dbReference type="PANTHER" id="PTHR42996:SF1">
    <property type="entry name" value="PHOSPHATE-BINDING PROTEIN PSTS"/>
    <property type="match status" value="1"/>
</dbReference>
<protein>
    <submittedName>
        <fullName evidence="5">Unannotated protein</fullName>
    </submittedName>
</protein>
<evidence type="ECO:0000313" key="5">
    <source>
        <dbReference type="EMBL" id="CAB4569366.1"/>
    </source>
</evidence>
<dbReference type="GO" id="GO:0042301">
    <property type="term" value="F:phosphate ion binding"/>
    <property type="evidence" value="ECO:0007669"/>
    <property type="project" value="InterPro"/>
</dbReference>
<dbReference type="InterPro" id="IPR050962">
    <property type="entry name" value="Phosphate-bind_PstS"/>
</dbReference>
<evidence type="ECO:0000256" key="1">
    <source>
        <dbReference type="ARBA" id="ARBA00008725"/>
    </source>
</evidence>
<dbReference type="Gene3D" id="3.40.190.10">
    <property type="entry name" value="Periplasmic binding protein-like II"/>
    <property type="match status" value="2"/>
</dbReference>
<comment type="similarity">
    <text evidence="1">Belongs to the PstS family.</text>
</comment>
<gene>
    <name evidence="5" type="ORF">UFOPK1740_00090</name>
</gene>
<proteinExistence type="inferred from homology"/>
<evidence type="ECO:0000256" key="2">
    <source>
        <dbReference type="ARBA" id="ARBA00022448"/>
    </source>
</evidence>
<dbReference type="GO" id="GO:0035435">
    <property type="term" value="P:phosphate ion transmembrane transport"/>
    <property type="evidence" value="ECO:0007669"/>
    <property type="project" value="InterPro"/>
</dbReference>
<dbReference type="PANTHER" id="PTHR42996">
    <property type="entry name" value="PHOSPHATE-BINDING PROTEIN PSTS"/>
    <property type="match status" value="1"/>
</dbReference>